<accession>A0A1H3JSE5</accession>
<feature type="region of interest" description="Disordered" evidence="1">
    <location>
        <begin position="1"/>
        <end position="24"/>
    </location>
</feature>
<dbReference type="STRING" id="405436.SAMN05444365_102235"/>
<reference evidence="3" key="1">
    <citation type="submission" date="2016-10" db="EMBL/GenBank/DDBJ databases">
        <authorList>
            <person name="Varghese N."/>
            <person name="Submissions S."/>
        </authorList>
    </citation>
    <scope>NUCLEOTIDE SEQUENCE [LARGE SCALE GENOMIC DNA]</scope>
    <source>
        <strain evidence="3">DSM 45245</strain>
    </source>
</reference>
<organism evidence="2 3">
    <name type="scientific">Micromonospora pattaloongensis</name>
    <dbReference type="NCBI Taxonomy" id="405436"/>
    <lineage>
        <taxon>Bacteria</taxon>
        <taxon>Bacillati</taxon>
        <taxon>Actinomycetota</taxon>
        <taxon>Actinomycetes</taxon>
        <taxon>Micromonosporales</taxon>
        <taxon>Micromonosporaceae</taxon>
        <taxon>Micromonospora</taxon>
    </lineage>
</organism>
<dbReference type="AlphaFoldDB" id="A0A1H3JSE5"/>
<feature type="compositionally biased region" description="Polar residues" evidence="1">
    <location>
        <begin position="1"/>
        <end position="12"/>
    </location>
</feature>
<evidence type="ECO:0000313" key="2">
    <source>
        <dbReference type="EMBL" id="SDY42867.1"/>
    </source>
</evidence>
<dbReference type="Proteomes" id="UP000242415">
    <property type="component" value="Unassembled WGS sequence"/>
</dbReference>
<evidence type="ECO:0000256" key="1">
    <source>
        <dbReference type="SAM" id="MobiDB-lite"/>
    </source>
</evidence>
<dbReference type="EMBL" id="FNPH01000002">
    <property type="protein sequence ID" value="SDY42867.1"/>
    <property type="molecule type" value="Genomic_DNA"/>
</dbReference>
<keyword evidence="3" id="KW-1185">Reference proteome</keyword>
<proteinExistence type="predicted"/>
<sequence>MDATVESRSPGSRTAGDDDILYPGTTPERLSSFNWEIGGSFMRTRLSTVLAGLLGLAGALAVAAPPAQAAQRSSTATVADRLILEPTDRGYRGSLQVDLTYRGATPGRATYVITEPIPGAYQNAEWGINCYSSGELLPDDRTKVECNVPGGLLAPGEQRTFTIDFQVLTTVQPYAMKARNGEVAVKVGGTVVADEEFATRFRSTTGSLANPQPYVRDTQPDVAVTVAGDLEMVRQPSGWFKGRLPVTVRYHSDAPHQWVSIVGRNLPPTFDWPWSPECGHECAPGGPLMEGEARTFDLHFSASPDTPLGDLGEAGVEVAVWELRQYPDANPADNVATFSVTVTEAA</sequence>
<evidence type="ECO:0000313" key="3">
    <source>
        <dbReference type="Proteomes" id="UP000242415"/>
    </source>
</evidence>
<name>A0A1H3JSE5_9ACTN</name>
<protein>
    <submittedName>
        <fullName evidence="2">Uncharacterized protein</fullName>
    </submittedName>
</protein>
<gene>
    <name evidence="2" type="ORF">SAMN05444365_102235</name>
</gene>